<keyword evidence="2" id="KW-1185">Reference proteome</keyword>
<gene>
    <name evidence="1" type="ORF">O1611_g8700</name>
</gene>
<sequence length="225" mass="25212">MGTNIQIDVDAREVSTVSTNLRPASDIEILGVATATCLLAFFICSVLWTGLRRLRRTYSPELDRSGTHQTTMTSSKRDGATPSIRKWSSIPSIRSRDGSSEQQQQQQDSQTSRSTNSASNKRMKISWKNHVISKQYYYTQMAARCKPASRKPLLLPNSTIASIRWKDTTLDMEEGLSLRSNAVAAATNSHDDFSRLKRLALRGELQEKNVDDLKISFLPCRIASL</sequence>
<protein>
    <submittedName>
        <fullName evidence="1">Uncharacterized protein</fullName>
    </submittedName>
</protein>
<name>A0ACC2JBT1_9PEZI</name>
<evidence type="ECO:0000313" key="2">
    <source>
        <dbReference type="Proteomes" id="UP001153332"/>
    </source>
</evidence>
<dbReference type="Proteomes" id="UP001153332">
    <property type="component" value="Unassembled WGS sequence"/>
</dbReference>
<evidence type="ECO:0000313" key="1">
    <source>
        <dbReference type="EMBL" id="KAJ8124939.1"/>
    </source>
</evidence>
<proteinExistence type="predicted"/>
<reference evidence="1" key="1">
    <citation type="submission" date="2022-12" db="EMBL/GenBank/DDBJ databases">
        <title>Genome Sequence of Lasiodiplodia mahajangana.</title>
        <authorList>
            <person name="Buettner E."/>
        </authorList>
    </citation>
    <scope>NUCLEOTIDE SEQUENCE</scope>
    <source>
        <strain evidence="1">VT137</strain>
    </source>
</reference>
<accession>A0ACC2JBT1</accession>
<comment type="caution">
    <text evidence="1">The sequence shown here is derived from an EMBL/GenBank/DDBJ whole genome shotgun (WGS) entry which is preliminary data.</text>
</comment>
<dbReference type="EMBL" id="JAPUUL010002664">
    <property type="protein sequence ID" value="KAJ8124939.1"/>
    <property type="molecule type" value="Genomic_DNA"/>
</dbReference>
<organism evidence="1 2">
    <name type="scientific">Lasiodiplodia mahajangana</name>
    <dbReference type="NCBI Taxonomy" id="1108764"/>
    <lineage>
        <taxon>Eukaryota</taxon>
        <taxon>Fungi</taxon>
        <taxon>Dikarya</taxon>
        <taxon>Ascomycota</taxon>
        <taxon>Pezizomycotina</taxon>
        <taxon>Dothideomycetes</taxon>
        <taxon>Dothideomycetes incertae sedis</taxon>
        <taxon>Botryosphaeriales</taxon>
        <taxon>Botryosphaeriaceae</taxon>
        <taxon>Lasiodiplodia</taxon>
    </lineage>
</organism>